<evidence type="ECO:0000256" key="1">
    <source>
        <dbReference type="SAM" id="SignalP"/>
    </source>
</evidence>
<evidence type="ECO:0000313" key="3">
    <source>
        <dbReference type="Proteomes" id="UP000553059"/>
    </source>
</evidence>
<reference evidence="2 3" key="1">
    <citation type="journal article" date="2020" name="Biotechnol. Biofuels">
        <title>New insights from the biogas microbiome by comprehensive genome-resolved metagenomics of nearly 1600 species originating from multiple anaerobic digesters.</title>
        <authorList>
            <person name="Campanaro S."/>
            <person name="Treu L."/>
            <person name="Rodriguez-R L.M."/>
            <person name="Kovalovszki A."/>
            <person name="Ziels R.M."/>
            <person name="Maus I."/>
            <person name="Zhu X."/>
            <person name="Kougias P.G."/>
            <person name="Basile A."/>
            <person name="Luo G."/>
            <person name="Schluter A."/>
            <person name="Konstantinidis K.T."/>
            <person name="Angelidaki I."/>
        </authorList>
    </citation>
    <scope>NUCLEOTIDE SEQUENCE [LARGE SCALE GENOMIC DNA]</scope>
    <source>
        <strain evidence="2">AS05jafATM_4</strain>
    </source>
</reference>
<organism evidence="2 3">
    <name type="scientific">Desulfitobacterium dehalogenans</name>
    <dbReference type="NCBI Taxonomy" id="36854"/>
    <lineage>
        <taxon>Bacteria</taxon>
        <taxon>Bacillati</taxon>
        <taxon>Bacillota</taxon>
        <taxon>Clostridia</taxon>
        <taxon>Eubacteriales</taxon>
        <taxon>Desulfitobacteriaceae</taxon>
        <taxon>Desulfitobacterium</taxon>
    </lineage>
</organism>
<dbReference type="EMBL" id="DUTF01000357">
    <property type="protein sequence ID" value="HHY28367.1"/>
    <property type="molecule type" value="Genomic_DNA"/>
</dbReference>
<dbReference type="Proteomes" id="UP000553059">
    <property type="component" value="Unassembled WGS sequence"/>
</dbReference>
<proteinExistence type="predicted"/>
<name>A0A7C7D7S3_9FIRM</name>
<protein>
    <submittedName>
        <fullName evidence="2">Cyclic lactone autoinducer peptide</fullName>
    </submittedName>
</protein>
<dbReference type="PROSITE" id="PS51257">
    <property type="entry name" value="PROKAR_LIPOPROTEIN"/>
    <property type="match status" value="1"/>
</dbReference>
<dbReference type="InterPro" id="IPR009229">
    <property type="entry name" value="AgrD"/>
</dbReference>
<comment type="caution">
    <text evidence="2">The sequence shown here is derived from an EMBL/GenBank/DDBJ whole genome shotgun (WGS) entry which is preliminary data.</text>
</comment>
<keyword evidence="1" id="KW-0732">Signal</keyword>
<evidence type="ECO:0000313" key="2">
    <source>
        <dbReference type="EMBL" id="HHY28367.1"/>
    </source>
</evidence>
<gene>
    <name evidence="2" type="ORF">GX523_16825</name>
</gene>
<accession>A0A7C7D7S3</accession>
<dbReference type="AlphaFoldDB" id="A0A7C7D7S3"/>
<dbReference type="NCBIfam" id="TIGR04223">
    <property type="entry name" value="quorum_AgrD"/>
    <property type="match status" value="1"/>
</dbReference>
<feature type="signal peptide" evidence="1">
    <location>
        <begin position="1"/>
        <end position="24"/>
    </location>
</feature>
<feature type="chain" id="PRO_5028234095" evidence="1">
    <location>
        <begin position="25"/>
        <end position="40"/>
    </location>
</feature>
<sequence>MKKTIFTALATSLMVLASASSVFACGWYAYQPKTPKSLQK</sequence>